<evidence type="ECO:0000259" key="1">
    <source>
        <dbReference type="PROSITE" id="PS50053"/>
    </source>
</evidence>
<dbReference type="RefSeq" id="XP_004261963.1">
    <property type="nucleotide sequence ID" value="XM_004261915.1"/>
</dbReference>
<proteinExistence type="predicted"/>
<dbReference type="KEGG" id="eiv:EIN_429680"/>
<keyword evidence="3" id="KW-1185">Reference proteome</keyword>
<dbReference type="CDD" id="cd17039">
    <property type="entry name" value="Ubl_ubiquitin_like"/>
    <property type="match status" value="1"/>
</dbReference>
<dbReference type="OMA" id="AVEYCED"/>
<feature type="domain" description="Ubiquitin-like" evidence="1">
    <location>
        <begin position="1"/>
        <end position="58"/>
    </location>
</feature>
<dbReference type="InterPro" id="IPR000626">
    <property type="entry name" value="Ubiquitin-like_dom"/>
</dbReference>
<evidence type="ECO:0000313" key="3">
    <source>
        <dbReference type="Proteomes" id="UP000014680"/>
    </source>
</evidence>
<dbReference type="Proteomes" id="UP000014680">
    <property type="component" value="Unassembled WGS sequence"/>
</dbReference>
<dbReference type="GeneID" id="14894107"/>
<gene>
    <name evidence="2" type="ORF">EIN_429680</name>
</gene>
<organism evidence="2 3">
    <name type="scientific">Entamoeba invadens IP1</name>
    <dbReference type="NCBI Taxonomy" id="370355"/>
    <lineage>
        <taxon>Eukaryota</taxon>
        <taxon>Amoebozoa</taxon>
        <taxon>Evosea</taxon>
        <taxon>Archamoebae</taxon>
        <taxon>Mastigamoebida</taxon>
        <taxon>Entamoebidae</taxon>
        <taxon>Entamoeba</taxon>
    </lineage>
</organism>
<name>A0A0A1UHE7_ENTIV</name>
<evidence type="ECO:0000313" key="2">
    <source>
        <dbReference type="EMBL" id="ELP95192.1"/>
    </source>
</evidence>
<dbReference type="AlphaFoldDB" id="A0A0A1UHE7"/>
<dbReference type="Pfam" id="PF00240">
    <property type="entry name" value="ubiquitin"/>
    <property type="match status" value="1"/>
</dbReference>
<dbReference type="VEuPathDB" id="AmoebaDB:EIN_429680"/>
<reference evidence="2 3" key="1">
    <citation type="submission" date="2012-10" db="EMBL/GenBank/DDBJ databases">
        <authorList>
            <person name="Zafar N."/>
            <person name="Inman J."/>
            <person name="Hall N."/>
            <person name="Lorenzi H."/>
            <person name="Caler E."/>
        </authorList>
    </citation>
    <scope>NUCLEOTIDE SEQUENCE [LARGE SCALE GENOMIC DNA]</scope>
    <source>
        <strain evidence="2 3">IP1</strain>
    </source>
</reference>
<dbReference type="PROSITE" id="PS50053">
    <property type="entry name" value="UBIQUITIN_2"/>
    <property type="match status" value="1"/>
</dbReference>
<dbReference type="EMBL" id="KB206168">
    <property type="protein sequence ID" value="ELP95192.1"/>
    <property type="molecule type" value="Genomic_DNA"/>
</dbReference>
<dbReference type="InterPro" id="IPR029071">
    <property type="entry name" value="Ubiquitin-like_domsf"/>
</dbReference>
<sequence length="238" mass="26665">MKINVGGVSGGFELYEVPGDETVGYLKGLLSAKYHKDVSKICLVYKGEKLANEMVLSETIKDGDRVIYIEIRNVVVKKVKEHHKRNSCEMDRATEGNQDDILEVSFGDSSFEEMLDDIAEVDVEMAEAIRGNPDLISEILLQDTESVGDGESLEEEVELEKAKIEGDVLDKIHTKLHKGNPLNELEKSIINSDDGDGYEMCAVWKLIEMGYREDIAEEAVSNTSKFQDAVEYCEDYVN</sequence>
<protein>
    <recommendedName>
        <fullName evidence="1">Ubiquitin-like domain-containing protein</fullName>
    </recommendedName>
</protein>
<dbReference type="SUPFAM" id="SSF54236">
    <property type="entry name" value="Ubiquitin-like"/>
    <property type="match status" value="1"/>
</dbReference>
<accession>A0A0A1UHE7</accession>